<dbReference type="Pfam" id="PF01891">
    <property type="entry name" value="CbiM"/>
    <property type="match status" value="1"/>
</dbReference>
<feature type="transmembrane region" description="Helical" evidence="7">
    <location>
        <begin position="179"/>
        <end position="204"/>
    </location>
</feature>
<evidence type="ECO:0000256" key="3">
    <source>
        <dbReference type="ARBA" id="ARBA00022475"/>
    </source>
</evidence>
<evidence type="ECO:0000256" key="5">
    <source>
        <dbReference type="ARBA" id="ARBA00022989"/>
    </source>
</evidence>
<dbReference type="HOGENOM" id="CLU_081268_1_0_4"/>
<feature type="transmembrane region" description="Helical" evidence="7">
    <location>
        <begin position="12"/>
        <end position="30"/>
    </location>
</feature>
<dbReference type="EMBL" id="AP013066">
    <property type="protein sequence ID" value="BAN36034.1"/>
    <property type="molecule type" value="Genomic_DNA"/>
</dbReference>
<sequence>MNLPDNLLPSGWYWTGQGLYALILLWAILTAPWRKLRDASPLNVWLGACVLLMALWSVKTGIKPGLNFHLLGTTAMTLMFGPRLALIGLSIVLTAVTLAGMSGWQGYGWNGLIMGALPVAVSYGIYWLADRKLPNHLFVYIFLNAFFGGALAMAAAGLGGTLLLQLSGAYPPAYLYHDYLPYFILIAWSEAVTTGMAITLMAVYSPLWLSTFDDARYLRRK</sequence>
<dbReference type="RefSeq" id="WP_009205230.1">
    <property type="nucleotide sequence ID" value="NC_022357.1"/>
</dbReference>
<keyword evidence="6 7" id="KW-0472">Membrane</keyword>
<gene>
    <name evidence="8" type="ORF">SCD_n02226</name>
</gene>
<feature type="transmembrane region" description="Helical" evidence="7">
    <location>
        <begin position="42"/>
        <end position="58"/>
    </location>
</feature>
<evidence type="ECO:0000256" key="7">
    <source>
        <dbReference type="SAM" id="Phobius"/>
    </source>
</evidence>
<evidence type="ECO:0000256" key="2">
    <source>
        <dbReference type="ARBA" id="ARBA00022448"/>
    </source>
</evidence>
<dbReference type="eggNOG" id="COG3235">
    <property type="taxonomic scope" value="Bacteria"/>
</dbReference>
<organism evidence="8 9">
    <name type="scientific">Sulfuricella denitrificans (strain DSM 22764 / NBRC 105220 / skB26)</name>
    <dbReference type="NCBI Taxonomy" id="1163617"/>
    <lineage>
        <taxon>Bacteria</taxon>
        <taxon>Pseudomonadati</taxon>
        <taxon>Pseudomonadota</taxon>
        <taxon>Betaproteobacteria</taxon>
        <taxon>Nitrosomonadales</taxon>
        <taxon>Sulfuricellaceae</taxon>
        <taxon>Sulfuricella</taxon>
    </lineage>
</organism>
<dbReference type="Proteomes" id="UP000015559">
    <property type="component" value="Chromosome"/>
</dbReference>
<protein>
    <submittedName>
        <fullName evidence="8">Putative integral membrane protein</fullName>
    </submittedName>
</protein>
<comment type="subcellular location">
    <subcellularLocation>
        <location evidence="1">Cell membrane</location>
        <topology evidence="1">Multi-pass membrane protein</topology>
    </subcellularLocation>
</comment>
<dbReference type="KEGG" id="sdr:SCD_n02226"/>
<dbReference type="GO" id="GO:0005886">
    <property type="term" value="C:plasma membrane"/>
    <property type="evidence" value="ECO:0007669"/>
    <property type="project" value="UniProtKB-SubCell"/>
</dbReference>
<name>S6AMJ8_SULDS</name>
<reference evidence="8 9" key="1">
    <citation type="journal article" date="2012" name="Appl. Environ. Microbiol.">
        <title>Draft genome sequence of a psychrotolerant sulfur-oxidizing bacterium, Sulfuricella denitrificans skB26, and proteomic insights into cold adaptation.</title>
        <authorList>
            <person name="Watanabe T."/>
            <person name="Kojima H."/>
            <person name="Fukui M."/>
        </authorList>
    </citation>
    <scope>NUCLEOTIDE SEQUENCE [LARGE SCALE GENOMIC DNA]</scope>
    <source>
        <strain evidence="9">skB26</strain>
    </source>
</reference>
<keyword evidence="2" id="KW-0813">Transport</keyword>
<keyword evidence="9" id="KW-1185">Reference proteome</keyword>
<dbReference type="AlphaFoldDB" id="S6AMJ8"/>
<proteinExistence type="predicted"/>
<evidence type="ECO:0000256" key="4">
    <source>
        <dbReference type="ARBA" id="ARBA00022692"/>
    </source>
</evidence>
<dbReference type="InterPro" id="IPR002751">
    <property type="entry name" value="CbiM/NikMN"/>
</dbReference>
<evidence type="ECO:0000313" key="8">
    <source>
        <dbReference type="EMBL" id="BAN36034.1"/>
    </source>
</evidence>
<dbReference type="STRING" id="1163617.SCD_n02226"/>
<feature type="transmembrane region" description="Helical" evidence="7">
    <location>
        <begin position="107"/>
        <end position="129"/>
    </location>
</feature>
<keyword evidence="3" id="KW-1003">Cell membrane</keyword>
<feature type="transmembrane region" description="Helical" evidence="7">
    <location>
        <begin position="78"/>
        <end position="100"/>
    </location>
</feature>
<dbReference type="Gene3D" id="1.10.1760.20">
    <property type="match status" value="1"/>
</dbReference>
<keyword evidence="5 7" id="KW-1133">Transmembrane helix</keyword>
<dbReference type="OrthoDB" id="5297929at2"/>
<dbReference type="GO" id="GO:0000041">
    <property type="term" value="P:transition metal ion transport"/>
    <property type="evidence" value="ECO:0007669"/>
    <property type="project" value="InterPro"/>
</dbReference>
<evidence type="ECO:0000256" key="1">
    <source>
        <dbReference type="ARBA" id="ARBA00004651"/>
    </source>
</evidence>
<evidence type="ECO:0000256" key="6">
    <source>
        <dbReference type="ARBA" id="ARBA00023136"/>
    </source>
</evidence>
<keyword evidence="4 7" id="KW-0812">Transmembrane</keyword>
<feature type="transmembrane region" description="Helical" evidence="7">
    <location>
        <begin position="141"/>
        <end position="167"/>
    </location>
</feature>
<evidence type="ECO:0000313" key="9">
    <source>
        <dbReference type="Proteomes" id="UP000015559"/>
    </source>
</evidence>
<accession>S6AMJ8</accession>